<name>A0AAN7W5Z4_9PEZI</name>
<comment type="caution">
    <text evidence="9">The sequence shown here is derived from an EMBL/GenBank/DDBJ whole genome shotgun (WGS) entry which is preliminary data.</text>
</comment>
<evidence type="ECO:0000313" key="9">
    <source>
        <dbReference type="EMBL" id="KAK5699881.1"/>
    </source>
</evidence>
<dbReference type="SUPFAM" id="SSF49899">
    <property type="entry name" value="Concanavalin A-like lectins/glucanases"/>
    <property type="match status" value="1"/>
</dbReference>
<feature type="chain" id="PRO_5043007874" description="Glycoside hydrolase family 32 protein" evidence="6">
    <location>
        <begin position="20"/>
        <end position="695"/>
    </location>
</feature>
<dbReference type="PANTHER" id="PTHR42800:SF3">
    <property type="entry name" value="GLYCOSYL HYDROLASE FAMILY 32 N-TERMINAL DOMAIN-CONTAINING PROTEIN"/>
    <property type="match status" value="1"/>
</dbReference>
<keyword evidence="3 4" id="KW-0326">Glycosidase</keyword>
<dbReference type="SUPFAM" id="SSF75005">
    <property type="entry name" value="Arabinanase/levansucrase/invertase"/>
    <property type="match status" value="1"/>
</dbReference>
<dbReference type="GO" id="GO:0004575">
    <property type="term" value="F:sucrose alpha-glucosidase activity"/>
    <property type="evidence" value="ECO:0007669"/>
    <property type="project" value="TreeGrafter"/>
</dbReference>
<dbReference type="InterPro" id="IPR001362">
    <property type="entry name" value="Glyco_hydro_32"/>
</dbReference>
<dbReference type="PANTHER" id="PTHR42800">
    <property type="entry name" value="EXOINULINASE INUD (AFU_ORTHOLOGUE AFUA_5G00480)"/>
    <property type="match status" value="1"/>
</dbReference>
<evidence type="ECO:0000256" key="2">
    <source>
        <dbReference type="ARBA" id="ARBA00022801"/>
    </source>
</evidence>
<comment type="similarity">
    <text evidence="1 4">Belongs to the glycosyl hydrolase 32 family.</text>
</comment>
<proteinExistence type="inferred from homology"/>
<evidence type="ECO:0008006" key="11">
    <source>
        <dbReference type="Google" id="ProtNLM"/>
    </source>
</evidence>
<accession>A0AAN7W5Z4</accession>
<feature type="signal peptide" evidence="6">
    <location>
        <begin position="1"/>
        <end position="19"/>
    </location>
</feature>
<sequence length="695" mass="74693">MKTSLTSAALLTALPLGLAQHHYGPPHPGPHSGDPWDGSWPAGPHPTSWEGHSRPGASSTATATSAAPSASASGGSGSSPQSCTPLTTDDIEAMGNNTLFTRWRPQSHFLAPAGWMNDPLWAYHINWGNISWGYATSKDNMVTWEDHNGWQDSEALAMGPSGDGRTSPTDPLTSSNYNGLGIFSGTAQPVSMQGEQDGTLLLFYTSVSYLPTSWAAFYAPYTETQSLATSVDGGKTFQQYEGNPIINATTNTAPMDWNVTGFRDPFFEPWPALDALLDVDEPHYYAVFGSGIKGVGPRMPLWTAPASDLTSWSFLGALWEPVDNTTLGPILSTGTYGFNFEVSGFFSLPDSNGDLHYFVNMGTEGGNVSFHESAHWALWNEGNVSRRDNGSVAFEPIAGGAGDWGLSYALTSFNDTKHNRRVQWAWAPEDLVGDGGLFSASQQGFQGSLTLPRELFVHEVDGVLNADSAVSDGKEAVLTPDANGAFTARTLGVRPLPDVVAGITKNATYQSYNKGEYTTSVILQEQGSAHMELKTTINSTTGAAGVIVAASPDMTEYTTIMYEPSNSTILVERLHSSTIIGFANVTVTGYFSPYTIQTSSGTQLETITMDVFVDGSIVEIYVNERFALTTRIYPSMECSTGFGVYVADGGSASFETIEAWTNTANVWPQRPADSSSPLLWDTTAETNNYTWWSGN</sequence>
<dbReference type="Pfam" id="PF08244">
    <property type="entry name" value="Glyco_hydro_32C"/>
    <property type="match status" value="1"/>
</dbReference>
<reference evidence="9" key="1">
    <citation type="submission" date="2023-08" db="EMBL/GenBank/DDBJ databases">
        <title>Black Yeasts Isolated from many extreme environments.</title>
        <authorList>
            <person name="Coleine C."/>
            <person name="Stajich J.E."/>
            <person name="Selbmann L."/>
        </authorList>
    </citation>
    <scope>NUCLEOTIDE SEQUENCE</scope>
    <source>
        <strain evidence="9">CCFEE 5810</strain>
    </source>
</reference>
<dbReference type="SMART" id="SM00640">
    <property type="entry name" value="Glyco_32"/>
    <property type="match status" value="1"/>
</dbReference>
<dbReference type="InterPro" id="IPR013189">
    <property type="entry name" value="Glyco_hydro_32_C"/>
</dbReference>
<dbReference type="EMBL" id="JAVRQU010000008">
    <property type="protein sequence ID" value="KAK5699881.1"/>
    <property type="molecule type" value="Genomic_DNA"/>
</dbReference>
<evidence type="ECO:0000256" key="4">
    <source>
        <dbReference type="RuleBase" id="RU362110"/>
    </source>
</evidence>
<evidence type="ECO:0000259" key="8">
    <source>
        <dbReference type="Pfam" id="PF08244"/>
    </source>
</evidence>
<protein>
    <recommendedName>
        <fullName evidence="11">Glycoside hydrolase family 32 protein</fullName>
    </recommendedName>
</protein>
<evidence type="ECO:0000259" key="7">
    <source>
        <dbReference type="Pfam" id="PF00251"/>
    </source>
</evidence>
<keyword evidence="6" id="KW-0732">Signal</keyword>
<keyword evidence="2 4" id="KW-0378">Hydrolase</keyword>
<evidence type="ECO:0000313" key="10">
    <source>
        <dbReference type="Proteomes" id="UP001310594"/>
    </source>
</evidence>
<feature type="region of interest" description="Disordered" evidence="5">
    <location>
        <begin position="22"/>
        <end position="90"/>
    </location>
</feature>
<evidence type="ECO:0000256" key="5">
    <source>
        <dbReference type="SAM" id="MobiDB-lite"/>
    </source>
</evidence>
<dbReference type="InterPro" id="IPR013148">
    <property type="entry name" value="Glyco_hydro_32_N"/>
</dbReference>
<evidence type="ECO:0000256" key="3">
    <source>
        <dbReference type="ARBA" id="ARBA00023295"/>
    </source>
</evidence>
<dbReference type="Proteomes" id="UP001310594">
    <property type="component" value="Unassembled WGS sequence"/>
</dbReference>
<dbReference type="GO" id="GO:0005987">
    <property type="term" value="P:sucrose catabolic process"/>
    <property type="evidence" value="ECO:0007669"/>
    <property type="project" value="TreeGrafter"/>
</dbReference>
<dbReference type="Pfam" id="PF00251">
    <property type="entry name" value="Glyco_hydro_32N"/>
    <property type="match status" value="1"/>
</dbReference>
<dbReference type="InterPro" id="IPR023296">
    <property type="entry name" value="Glyco_hydro_beta-prop_sf"/>
</dbReference>
<evidence type="ECO:0000256" key="6">
    <source>
        <dbReference type="SAM" id="SignalP"/>
    </source>
</evidence>
<dbReference type="GO" id="GO:0005737">
    <property type="term" value="C:cytoplasm"/>
    <property type="evidence" value="ECO:0007669"/>
    <property type="project" value="TreeGrafter"/>
</dbReference>
<organism evidence="9 10">
    <name type="scientific">Elasticomyces elasticus</name>
    <dbReference type="NCBI Taxonomy" id="574655"/>
    <lineage>
        <taxon>Eukaryota</taxon>
        <taxon>Fungi</taxon>
        <taxon>Dikarya</taxon>
        <taxon>Ascomycota</taxon>
        <taxon>Pezizomycotina</taxon>
        <taxon>Dothideomycetes</taxon>
        <taxon>Dothideomycetidae</taxon>
        <taxon>Mycosphaerellales</taxon>
        <taxon>Teratosphaeriaceae</taxon>
        <taxon>Elasticomyces</taxon>
    </lineage>
</organism>
<feature type="domain" description="Glycosyl hydrolase family 32 C-terminal" evidence="8">
    <location>
        <begin position="520"/>
        <end position="660"/>
    </location>
</feature>
<dbReference type="InterPro" id="IPR013320">
    <property type="entry name" value="ConA-like_dom_sf"/>
</dbReference>
<feature type="compositionally biased region" description="Low complexity" evidence="5">
    <location>
        <begin position="55"/>
        <end position="73"/>
    </location>
</feature>
<gene>
    <name evidence="9" type="ORF">LTR97_006015</name>
</gene>
<dbReference type="Gene3D" id="2.60.120.560">
    <property type="entry name" value="Exo-inulinase, domain 1"/>
    <property type="match status" value="1"/>
</dbReference>
<feature type="domain" description="Glycosyl hydrolase family 32 N-terminal" evidence="7">
    <location>
        <begin position="174"/>
        <end position="459"/>
    </location>
</feature>
<evidence type="ECO:0000256" key="1">
    <source>
        <dbReference type="ARBA" id="ARBA00009902"/>
    </source>
</evidence>
<feature type="compositionally biased region" description="Low complexity" evidence="5">
    <location>
        <begin position="30"/>
        <end position="39"/>
    </location>
</feature>
<dbReference type="CDD" id="cd18621">
    <property type="entry name" value="GH32_XdINV-like"/>
    <property type="match status" value="1"/>
</dbReference>
<dbReference type="AlphaFoldDB" id="A0AAN7W5Z4"/>
<dbReference type="Gene3D" id="2.115.10.20">
    <property type="entry name" value="Glycosyl hydrolase domain, family 43"/>
    <property type="match status" value="1"/>
</dbReference>